<keyword evidence="6" id="KW-1185">Reference proteome</keyword>
<feature type="transmembrane region" description="Helical" evidence="4">
    <location>
        <begin position="105"/>
        <end position="128"/>
    </location>
</feature>
<feature type="transmembrane region" description="Helical" evidence="4">
    <location>
        <begin position="272"/>
        <end position="290"/>
    </location>
</feature>
<comment type="similarity">
    <text evidence="2">Belongs to the major facilitator superfamily. Monocarboxylate porter (TC 2.A.1.13) family.</text>
</comment>
<protein>
    <recommendedName>
        <fullName evidence="7">Major facilitator superfamily transporter</fullName>
    </recommendedName>
</protein>
<evidence type="ECO:0000256" key="2">
    <source>
        <dbReference type="ARBA" id="ARBA00006727"/>
    </source>
</evidence>
<feature type="transmembrane region" description="Helical" evidence="4">
    <location>
        <begin position="532"/>
        <end position="554"/>
    </location>
</feature>
<comment type="caution">
    <text evidence="5">The sequence shown here is derived from an EMBL/GenBank/DDBJ whole genome shotgun (WGS) entry which is preliminary data.</text>
</comment>
<feature type="region of interest" description="Disordered" evidence="3">
    <location>
        <begin position="1"/>
        <end position="20"/>
    </location>
</feature>
<dbReference type="PANTHER" id="PTHR11360:SF287">
    <property type="entry name" value="MFS MONOCARBOXYLATE TRANSPORTER"/>
    <property type="match status" value="1"/>
</dbReference>
<dbReference type="Pfam" id="PF07690">
    <property type="entry name" value="MFS_1"/>
    <property type="match status" value="2"/>
</dbReference>
<dbReference type="Proteomes" id="UP001642405">
    <property type="component" value="Unassembled WGS sequence"/>
</dbReference>
<feature type="compositionally biased region" description="Polar residues" evidence="3">
    <location>
        <begin position="82"/>
        <end position="92"/>
    </location>
</feature>
<evidence type="ECO:0008006" key="7">
    <source>
        <dbReference type="Google" id="ProtNLM"/>
    </source>
</evidence>
<feature type="transmembrane region" description="Helical" evidence="4">
    <location>
        <begin position="499"/>
        <end position="520"/>
    </location>
</feature>
<dbReference type="SUPFAM" id="SSF103473">
    <property type="entry name" value="MFS general substrate transporter"/>
    <property type="match status" value="1"/>
</dbReference>
<feature type="transmembrane region" description="Helical" evidence="4">
    <location>
        <begin position="451"/>
        <end position="474"/>
    </location>
</feature>
<name>A0ABP0CC14_9PEZI</name>
<feature type="compositionally biased region" description="Acidic residues" evidence="3">
    <location>
        <begin position="309"/>
        <end position="325"/>
    </location>
</feature>
<accession>A0ABP0CC14</accession>
<evidence type="ECO:0000256" key="3">
    <source>
        <dbReference type="SAM" id="MobiDB-lite"/>
    </source>
</evidence>
<feature type="compositionally biased region" description="Low complexity" evidence="3">
    <location>
        <begin position="327"/>
        <end position="337"/>
    </location>
</feature>
<evidence type="ECO:0000313" key="5">
    <source>
        <dbReference type="EMBL" id="CAK7229451.1"/>
    </source>
</evidence>
<dbReference type="InterPro" id="IPR050327">
    <property type="entry name" value="Proton-linked_MCT"/>
</dbReference>
<sequence>MPTDVELDSLPSPAPAATNRLVGSRSAPIFQSVRQKCSGSSSAAAGVHRMTSQQSVRLAETPMDEELPPVSSLHRPSPASPPSSTDHATYTGHTVPPPDRGRGAYLMLAACSLAQAPIWGYSLSFGVFRQYYATHSLMNASPGSVTSIGTSQTGVMYLAVPVVMATLTRFPRLRPWCGPLGLVVSVASIAGSSAPGASASDSAGALIATQGVLYALGCALLFGAASLCLDDWFVERKGFAYGVMWAAKSAVGGGMPLLVAVLLDKYGVEATLRGWAVASAVMALPVLLFLRPRVPEGYVGPVARRSSNDADDDDDHNSNDNDNEIDAAAPGAAPTPSAASSLVFFRRPLFWMLMVGNIIQSLGYQMPNTYLSAYAVSLGLEQSTTLATYAGPLLLALFSVASVPGTMVMGMLGDRLPATTVVLISSVGSAVSVFALWYVSDLTRFHGNPLAILIAFALAYGFFAGGFSSTWSAVLHDMRKRDETANTGLVFGMLMGGRGLGFVLSGPISGALLAVGAAAGGPSKTSVVVGEYAPVILCTGTTAILGAWGSLWSLGRPCRRLARRVAVLIRGGRSRS</sequence>
<evidence type="ECO:0000256" key="1">
    <source>
        <dbReference type="ARBA" id="ARBA00004141"/>
    </source>
</evidence>
<feature type="transmembrane region" description="Helical" evidence="4">
    <location>
        <begin position="179"/>
        <end position="197"/>
    </location>
</feature>
<feature type="region of interest" description="Disordered" evidence="3">
    <location>
        <begin position="301"/>
        <end position="337"/>
    </location>
</feature>
<keyword evidence="4" id="KW-1133">Transmembrane helix</keyword>
<dbReference type="InterPro" id="IPR011701">
    <property type="entry name" value="MFS"/>
</dbReference>
<proteinExistence type="inferred from homology"/>
<gene>
    <name evidence="5" type="ORF">SCUCBS95973_007226</name>
</gene>
<evidence type="ECO:0000313" key="6">
    <source>
        <dbReference type="Proteomes" id="UP001642405"/>
    </source>
</evidence>
<dbReference type="InterPro" id="IPR036259">
    <property type="entry name" value="MFS_trans_sf"/>
</dbReference>
<feature type="transmembrane region" description="Helical" evidence="4">
    <location>
        <begin position="386"/>
        <end position="409"/>
    </location>
</feature>
<feature type="region of interest" description="Disordered" evidence="3">
    <location>
        <begin position="39"/>
        <end position="96"/>
    </location>
</feature>
<reference evidence="5 6" key="1">
    <citation type="submission" date="2024-01" db="EMBL/GenBank/DDBJ databases">
        <authorList>
            <person name="Allen C."/>
            <person name="Tagirdzhanova G."/>
        </authorList>
    </citation>
    <scope>NUCLEOTIDE SEQUENCE [LARGE SCALE GENOMIC DNA]</scope>
</reference>
<dbReference type="PANTHER" id="PTHR11360">
    <property type="entry name" value="MONOCARBOXYLATE TRANSPORTER"/>
    <property type="match status" value="1"/>
</dbReference>
<dbReference type="EMBL" id="CAWUHB010000049">
    <property type="protein sequence ID" value="CAK7229451.1"/>
    <property type="molecule type" value="Genomic_DNA"/>
</dbReference>
<keyword evidence="4" id="KW-0812">Transmembrane</keyword>
<organism evidence="5 6">
    <name type="scientific">Sporothrix curviconia</name>
    <dbReference type="NCBI Taxonomy" id="1260050"/>
    <lineage>
        <taxon>Eukaryota</taxon>
        <taxon>Fungi</taxon>
        <taxon>Dikarya</taxon>
        <taxon>Ascomycota</taxon>
        <taxon>Pezizomycotina</taxon>
        <taxon>Sordariomycetes</taxon>
        <taxon>Sordariomycetidae</taxon>
        <taxon>Ophiostomatales</taxon>
        <taxon>Ophiostomataceae</taxon>
        <taxon>Sporothrix</taxon>
    </lineage>
</organism>
<dbReference type="Gene3D" id="1.20.1250.20">
    <property type="entry name" value="MFS general substrate transporter like domains"/>
    <property type="match status" value="2"/>
</dbReference>
<evidence type="ECO:0000256" key="4">
    <source>
        <dbReference type="SAM" id="Phobius"/>
    </source>
</evidence>
<feature type="transmembrane region" description="Helical" evidence="4">
    <location>
        <begin position="421"/>
        <end position="439"/>
    </location>
</feature>
<keyword evidence="4" id="KW-0472">Membrane</keyword>
<comment type="subcellular location">
    <subcellularLocation>
        <location evidence="1">Membrane</location>
        <topology evidence="1">Multi-pass membrane protein</topology>
    </subcellularLocation>
</comment>
<feature type="transmembrane region" description="Helical" evidence="4">
    <location>
        <begin position="349"/>
        <end position="366"/>
    </location>
</feature>
<feature type="transmembrane region" description="Helical" evidence="4">
    <location>
        <begin position="203"/>
        <end position="227"/>
    </location>
</feature>
<feature type="transmembrane region" description="Helical" evidence="4">
    <location>
        <begin position="239"/>
        <end position="260"/>
    </location>
</feature>